<dbReference type="SUPFAM" id="SSF82708">
    <property type="entry name" value="R3H domain"/>
    <property type="match status" value="1"/>
</dbReference>
<dbReference type="SMART" id="SM00393">
    <property type="entry name" value="R3H"/>
    <property type="match status" value="1"/>
</dbReference>
<comment type="domain">
    <text evidence="6">Has an N-terminal Jag-N domain and 2 RNA-binding domains (KH and R3H).</text>
</comment>
<evidence type="ECO:0000256" key="2">
    <source>
        <dbReference type="ARBA" id="ARBA00022884"/>
    </source>
</evidence>
<dbReference type="InterPro" id="IPR038008">
    <property type="entry name" value="Jag_KH"/>
</dbReference>
<dbReference type="InterPro" id="IPR034079">
    <property type="entry name" value="R3H_KhpB"/>
</dbReference>
<evidence type="ECO:0000256" key="5">
    <source>
        <dbReference type="ARBA" id="ARBA00023316"/>
    </source>
</evidence>
<dbReference type="NCBIfam" id="NF041568">
    <property type="entry name" value="Jag_EloR"/>
    <property type="match status" value="1"/>
</dbReference>
<dbReference type="Pfam" id="PF13083">
    <property type="entry name" value="KH_KhpA-B"/>
    <property type="match status" value="1"/>
</dbReference>
<dbReference type="GO" id="GO:0009252">
    <property type="term" value="P:peptidoglycan biosynthetic process"/>
    <property type="evidence" value="ECO:0007669"/>
    <property type="project" value="UniProtKB-UniRule"/>
</dbReference>
<dbReference type="OrthoDB" id="9794483at2"/>
<dbReference type="Gene3D" id="3.30.30.80">
    <property type="entry name" value="probable RNA-binding protein from clostridium symbiosum atcc 14940"/>
    <property type="match status" value="1"/>
</dbReference>
<dbReference type="Gene3D" id="3.30.300.20">
    <property type="match status" value="1"/>
</dbReference>
<dbReference type="RefSeq" id="WP_093690342.1">
    <property type="nucleotide sequence ID" value="NZ_FNBU01000014.1"/>
</dbReference>
<feature type="domain" description="R3H" evidence="7">
    <location>
        <begin position="141"/>
        <end position="207"/>
    </location>
</feature>
<dbReference type="GO" id="GO:0008360">
    <property type="term" value="P:regulation of cell shape"/>
    <property type="evidence" value="ECO:0007669"/>
    <property type="project" value="UniProtKB-KW"/>
</dbReference>
<protein>
    <recommendedName>
        <fullName evidence="6">RNA-binding protein KhpB</fullName>
    </recommendedName>
    <alternativeName>
        <fullName evidence="6">RNA-binding protein EloR</fullName>
    </alternativeName>
</protein>
<proteinExistence type="inferred from homology"/>
<dbReference type="InterPro" id="IPR032782">
    <property type="entry name" value="KhpB_N"/>
</dbReference>
<dbReference type="PANTHER" id="PTHR35800:SF1">
    <property type="entry name" value="RNA-BINDING PROTEIN KHPB"/>
    <property type="match status" value="1"/>
</dbReference>
<comment type="similarity">
    <text evidence="6">Belongs to the KhpB RNA-binding protein family.</text>
</comment>
<dbReference type="Gene3D" id="3.30.1370.50">
    <property type="entry name" value="R3H-like domain"/>
    <property type="match status" value="1"/>
</dbReference>
<dbReference type="InterPro" id="IPR036867">
    <property type="entry name" value="R3H_dom_sf"/>
</dbReference>
<accession>A0A1G7LXL8</accession>
<dbReference type="GO" id="GO:0003723">
    <property type="term" value="F:RNA binding"/>
    <property type="evidence" value="ECO:0007669"/>
    <property type="project" value="UniProtKB-UniRule"/>
</dbReference>
<dbReference type="AlphaFoldDB" id="A0A1G7LXL8"/>
<dbReference type="Pfam" id="PF14804">
    <property type="entry name" value="Jag_N"/>
    <property type="match status" value="1"/>
</dbReference>
<keyword evidence="5 6" id="KW-0961">Cell wall biogenesis/degradation</keyword>
<keyword evidence="3 6" id="KW-0133">Cell shape</keyword>
<dbReference type="HAMAP" id="MF_00867">
    <property type="entry name" value="KhpB"/>
    <property type="match status" value="1"/>
</dbReference>
<sequence>MTAVEKSGKTIEEAIELARAELGVGPDRIEFEVLEQPSKGLFGFIGGRPARVRVWLKKIDPVAVARDFLQNVFKAMRLEVCIEKMTQDGQVILNMRGEDLGVLIGKHGQTLDALQYLTNLAANKDAEEKVRIILDVEDYRKRRAETLTNLAKRVAERVKRRGERVTLEPMTPHERKIIHMALQHDHRIVTYSEGEEPYRKVVIALKK</sequence>
<comment type="function">
    <text evidence="6">A probable RNA chaperone. Forms a complex with KhpA which binds to cellular RNA and controls its expression. Plays a role in peptidoglycan (PG) homeostasis and cell length regulation.</text>
</comment>
<evidence type="ECO:0000259" key="7">
    <source>
        <dbReference type="PROSITE" id="PS51061"/>
    </source>
</evidence>
<gene>
    <name evidence="6" type="primary">khpB</name>
    <name evidence="6" type="synonym">eloR</name>
    <name evidence="8" type="ORF">SAMN05660235_01938</name>
</gene>
<dbReference type="GO" id="GO:0005737">
    <property type="term" value="C:cytoplasm"/>
    <property type="evidence" value="ECO:0007669"/>
    <property type="project" value="UniProtKB-SubCell"/>
</dbReference>
<dbReference type="PROSITE" id="PS51061">
    <property type="entry name" value="R3H"/>
    <property type="match status" value="1"/>
</dbReference>
<evidence type="ECO:0000256" key="6">
    <source>
        <dbReference type="HAMAP-Rule" id="MF_00867"/>
    </source>
</evidence>
<evidence type="ECO:0000256" key="4">
    <source>
        <dbReference type="ARBA" id="ARBA00023186"/>
    </source>
</evidence>
<dbReference type="EMBL" id="FNBU01000014">
    <property type="protein sequence ID" value="SDF54193.1"/>
    <property type="molecule type" value="Genomic_DNA"/>
</dbReference>
<feature type="region of interest" description="Jag_N domain" evidence="6">
    <location>
        <begin position="5"/>
        <end position="55"/>
    </location>
</feature>
<keyword evidence="4 6" id="KW-0143">Chaperone</keyword>
<name>A0A1G7LXL8_9FIRM</name>
<dbReference type="SMART" id="SM01245">
    <property type="entry name" value="Jag_N"/>
    <property type="match status" value="1"/>
</dbReference>
<dbReference type="CDD" id="cd02644">
    <property type="entry name" value="R3H_jag"/>
    <property type="match status" value="1"/>
</dbReference>
<evidence type="ECO:0000313" key="9">
    <source>
        <dbReference type="Proteomes" id="UP000243333"/>
    </source>
</evidence>
<dbReference type="PANTHER" id="PTHR35800">
    <property type="entry name" value="PROTEIN JAG"/>
    <property type="match status" value="1"/>
</dbReference>
<evidence type="ECO:0000256" key="3">
    <source>
        <dbReference type="ARBA" id="ARBA00022960"/>
    </source>
</evidence>
<dbReference type="Pfam" id="PF01424">
    <property type="entry name" value="R3H"/>
    <property type="match status" value="1"/>
</dbReference>
<keyword evidence="1 6" id="KW-0963">Cytoplasm</keyword>
<evidence type="ECO:0000256" key="1">
    <source>
        <dbReference type="ARBA" id="ARBA00022490"/>
    </source>
</evidence>
<comment type="subcellular location">
    <subcellularLocation>
        <location evidence="6">Cytoplasm</location>
    </subcellularLocation>
</comment>
<dbReference type="InterPro" id="IPR039247">
    <property type="entry name" value="KhpB"/>
</dbReference>
<reference evidence="9" key="1">
    <citation type="submission" date="2016-10" db="EMBL/GenBank/DDBJ databases">
        <authorList>
            <person name="Varghese N."/>
            <person name="Submissions S."/>
        </authorList>
    </citation>
    <scope>NUCLEOTIDE SEQUENCE [LARGE SCALE GENOMIC DNA]</scope>
    <source>
        <strain evidence="9">DSM 23256</strain>
    </source>
</reference>
<dbReference type="InterPro" id="IPR001374">
    <property type="entry name" value="R3H_dom"/>
</dbReference>
<dbReference type="CDD" id="cd02414">
    <property type="entry name" value="KH-II_Jag"/>
    <property type="match status" value="1"/>
</dbReference>
<evidence type="ECO:0000313" key="8">
    <source>
        <dbReference type="EMBL" id="SDF54193.1"/>
    </source>
</evidence>
<dbReference type="Proteomes" id="UP000243333">
    <property type="component" value="Unassembled WGS sequence"/>
</dbReference>
<comment type="subunit">
    <text evidence="6">Forms a complex with KhpA.</text>
</comment>
<dbReference type="InterPro" id="IPR038247">
    <property type="entry name" value="Jag_N_dom_sf"/>
</dbReference>
<dbReference type="GO" id="GO:0071555">
    <property type="term" value="P:cell wall organization"/>
    <property type="evidence" value="ECO:0007669"/>
    <property type="project" value="UniProtKB-KW"/>
</dbReference>
<dbReference type="STRING" id="1123285.SAMN05660235_01938"/>
<keyword evidence="9" id="KW-1185">Reference proteome</keyword>
<dbReference type="InterPro" id="IPR015946">
    <property type="entry name" value="KH_dom-like_a/b"/>
</dbReference>
<organism evidence="8 9">
    <name type="scientific">Sporolituus thermophilus DSM 23256</name>
    <dbReference type="NCBI Taxonomy" id="1123285"/>
    <lineage>
        <taxon>Bacteria</taxon>
        <taxon>Bacillati</taxon>
        <taxon>Bacillota</taxon>
        <taxon>Negativicutes</taxon>
        <taxon>Selenomonadales</taxon>
        <taxon>Sporomusaceae</taxon>
        <taxon>Sporolituus</taxon>
    </lineage>
</organism>
<keyword evidence="2 6" id="KW-0694">RNA-binding</keyword>